<dbReference type="AlphaFoldDB" id="R7ZVR6"/>
<evidence type="ECO:0000259" key="5">
    <source>
        <dbReference type="PROSITE" id="PS01124"/>
    </source>
</evidence>
<dbReference type="RefSeq" id="WP_010853444.1">
    <property type="nucleotide sequence ID" value="NZ_AQHR01000041.1"/>
</dbReference>
<dbReference type="PRINTS" id="PR00032">
    <property type="entry name" value="HTHARAC"/>
</dbReference>
<dbReference type="SMART" id="SM00342">
    <property type="entry name" value="HTH_ARAC"/>
    <property type="match status" value="1"/>
</dbReference>
<comment type="caution">
    <text evidence="6">The sequence shown here is derived from an EMBL/GenBank/DDBJ whole genome shotgun (WGS) entry which is preliminary data.</text>
</comment>
<dbReference type="PROSITE" id="PS00041">
    <property type="entry name" value="HTH_ARAC_FAMILY_1"/>
    <property type="match status" value="1"/>
</dbReference>
<dbReference type="PANTHER" id="PTHR43280:SF2">
    <property type="entry name" value="HTH-TYPE TRANSCRIPTIONAL REGULATOR EXSA"/>
    <property type="match status" value="1"/>
</dbReference>
<dbReference type="InterPro" id="IPR018062">
    <property type="entry name" value="HTH_AraC-typ_CS"/>
</dbReference>
<dbReference type="Gene3D" id="2.130.10.10">
    <property type="entry name" value="YVTN repeat-like/Quinoprotein amine dehydrogenase"/>
    <property type="match status" value="2"/>
</dbReference>
<dbReference type="Gene3D" id="2.60.40.10">
    <property type="entry name" value="Immunoglobulins"/>
    <property type="match status" value="1"/>
</dbReference>
<feature type="domain" description="HTH araC/xylS-type" evidence="5">
    <location>
        <begin position="1141"/>
        <end position="1238"/>
    </location>
</feature>
<gene>
    <name evidence="6" type="ORF">ADIS_1300</name>
</gene>
<dbReference type="InterPro" id="IPR018060">
    <property type="entry name" value="HTH_AraC"/>
</dbReference>
<dbReference type="EMBL" id="AQHR01000041">
    <property type="protein sequence ID" value="EON78103.1"/>
    <property type="molecule type" value="Genomic_DNA"/>
</dbReference>
<evidence type="ECO:0000256" key="2">
    <source>
        <dbReference type="ARBA" id="ARBA00023125"/>
    </source>
</evidence>
<dbReference type="Pfam" id="PF12833">
    <property type="entry name" value="HTH_18"/>
    <property type="match status" value="1"/>
</dbReference>
<name>R7ZVR6_9BACT</name>
<keyword evidence="1" id="KW-0805">Transcription regulation</keyword>
<evidence type="ECO:0000313" key="7">
    <source>
        <dbReference type="Proteomes" id="UP000013909"/>
    </source>
</evidence>
<reference evidence="6 7" key="1">
    <citation type="submission" date="2013-02" db="EMBL/GenBank/DDBJ databases">
        <title>A novel strain isolated from Lonar lake, Maharashtra, India.</title>
        <authorList>
            <person name="Singh A."/>
        </authorList>
    </citation>
    <scope>NUCLEOTIDE SEQUENCE [LARGE SCALE GENOMIC DNA]</scope>
    <source>
        <strain evidence="6 7">AK24</strain>
    </source>
</reference>
<keyword evidence="2" id="KW-0238">DNA-binding</keyword>
<evidence type="ECO:0000256" key="4">
    <source>
        <dbReference type="SAM" id="SignalP"/>
    </source>
</evidence>
<accession>R7ZVR6</accession>
<feature type="signal peptide" evidence="4">
    <location>
        <begin position="1"/>
        <end position="29"/>
    </location>
</feature>
<dbReference type="InterPro" id="IPR009057">
    <property type="entry name" value="Homeodomain-like_sf"/>
</dbReference>
<dbReference type="Gene3D" id="1.10.10.60">
    <property type="entry name" value="Homeodomain-like"/>
    <property type="match status" value="1"/>
</dbReference>
<protein>
    <recommendedName>
        <fullName evidence="5">HTH araC/xylS-type domain-containing protein</fullName>
    </recommendedName>
</protein>
<sequence>MRPLRIIPGHMRCFALSFCLCLVALVGGAQNIKFKTYTVEHGLSNNSVNRIINDPSGGLWIATWDGLNFFDGKSFQVFKHDPRNSLSLAGNYIYDLFTDQSGTLWVKSSLTTVSKQTAFGEFENYSFEQEVDEFGLNRDQMVALRVGGIHYIYADGRFVKGRESDRVQSGKISYGKVIQKHFPGIQLKDQLRDNQGNLWFASTTTGLFILPFNEDDGDQGSFHNYTVDASDPYSLRSNEVYALHEDVFGNVWLGLKDGGLSMAYKNSRSINSISPHSKRFSELPLETIRAIHQDKAGNLLLGFYNSGVYRYDKNKGKFMELAIEPARSNSDWKRIRSLFRDSQGSVWIGTYAGLVRVTDSGAMHYFPGEGTPHLMSGRNYDIVEDPEENSLWVACWGGLSKFSLESQRFVPFEGQEKLKSYHIRKIVRSNDALWLATENNGVIRFRGAALEFLTYAQGLLDNSVYSLLPDNKTGDLWIGTLGGITIYRPGVGILRQITEKSGLFSQLAYGLLAGDKHVWVSTTKGIAAIDRETFEVTVLPPEEGWQSGEFSEGAYYKNERGTLFFAGVKGLNYFHPKALDLSFDPPKIQLRTVKNPPGTEIKYPSSIKADVQAIQFTANPYNRIVYKLEPLETEWKTVDPTYTIRYENVPPGSYRLLAKNESDTAGLQVASLSVDIPMPFWKSPFFWTLLICTVFLLFIQWRHLHNRRQRVKLQSLIDERTKTIEEQKKKLMEINASLDRKNREISVQKSQLLEYHNQQKNPDFEIEKFKKFVLNQFGPPLAHIKKDIDMGRLGQKEVQEDVSTHINALIRELRDWEKLSVLDHLEESTASLTVLSSLYESLTHELRGQLLARQIQLTYDYQLGDEWVSMDVLRVKLFFHCLFRELIKFMEKHSQLTIKASVSDQIVCIQTRSNSNILTANFQQIMDGSLYMRSAQRILADLGGRMEFSSEGSVSLQVCIPFVFAENPHGTLTWESMEMEDRVVLDRFNVVILGNRFETDGMVKLIGHDKVNLIEEENPLKLVSLVQHTAIDALILYNVKISQPLLDLMQSVKESNESNVALPVLYFYELLEYGLQEKLADLGVGTFIQLPSSVEYIKKKLHGLIQARRRYLEERKQHSLIPMSDENSQDDHLTPNERLIREALRIIKQQYADPNFRVESLSSTLGISKIKCYRLFKEVLDTSPSDMIIKLRLQKAEQLLQKKKMNISEVGFECGFNDPKYFSKLFKKHYGASPRGFA</sequence>
<dbReference type="Pfam" id="PF07494">
    <property type="entry name" value="Reg_prop"/>
    <property type="match status" value="2"/>
</dbReference>
<dbReference type="GO" id="GO:0003700">
    <property type="term" value="F:DNA-binding transcription factor activity"/>
    <property type="evidence" value="ECO:0007669"/>
    <property type="project" value="InterPro"/>
</dbReference>
<dbReference type="OrthoDB" id="1522078at2"/>
<dbReference type="Proteomes" id="UP000013909">
    <property type="component" value="Unassembled WGS sequence"/>
</dbReference>
<dbReference type="InterPro" id="IPR015943">
    <property type="entry name" value="WD40/YVTN_repeat-like_dom_sf"/>
</dbReference>
<dbReference type="PROSITE" id="PS01124">
    <property type="entry name" value="HTH_ARAC_FAMILY_2"/>
    <property type="match status" value="1"/>
</dbReference>
<dbReference type="InterPro" id="IPR013783">
    <property type="entry name" value="Ig-like_fold"/>
</dbReference>
<dbReference type="PATRIC" id="fig|1288963.3.peg.1296"/>
<evidence type="ECO:0000256" key="1">
    <source>
        <dbReference type="ARBA" id="ARBA00023015"/>
    </source>
</evidence>
<dbReference type="STRING" id="1232681.ADIS_1300"/>
<dbReference type="GO" id="GO:0043565">
    <property type="term" value="F:sequence-specific DNA binding"/>
    <property type="evidence" value="ECO:0007669"/>
    <property type="project" value="InterPro"/>
</dbReference>
<keyword evidence="3" id="KW-0804">Transcription</keyword>
<dbReference type="InterPro" id="IPR011110">
    <property type="entry name" value="Reg_prop"/>
</dbReference>
<keyword evidence="7" id="KW-1185">Reference proteome</keyword>
<dbReference type="PANTHER" id="PTHR43280">
    <property type="entry name" value="ARAC-FAMILY TRANSCRIPTIONAL REGULATOR"/>
    <property type="match status" value="1"/>
</dbReference>
<feature type="chain" id="PRO_5004451821" description="HTH araC/xylS-type domain-containing protein" evidence="4">
    <location>
        <begin position="30"/>
        <end position="1238"/>
    </location>
</feature>
<dbReference type="InterPro" id="IPR020449">
    <property type="entry name" value="Tscrpt_reg_AraC-type_HTH"/>
</dbReference>
<keyword evidence="4" id="KW-0732">Signal</keyword>
<evidence type="ECO:0000313" key="6">
    <source>
        <dbReference type="EMBL" id="EON78103.1"/>
    </source>
</evidence>
<dbReference type="SUPFAM" id="SSF63829">
    <property type="entry name" value="Calcium-dependent phosphotriesterase"/>
    <property type="match status" value="2"/>
</dbReference>
<dbReference type="SUPFAM" id="SSF46689">
    <property type="entry name" value="Homeodomain-like"/>
    <property type="match status" value="1"/>
</dbReference>
<proteinExistence type="predicted"/>
<evidence type="ECO:0000256" key="3">
    <source>
        <dbReference type="ARBA" id="ARBA00023163"/>
    </source>
</evidence>
<organism evidence="6 7">
    <name type="scientific">Lunatimonas lonarensis</name>
    <dbReference type="NCBI Taxonomy" id="1232681"/>
    <lineage>
        <taxon>Bacteria</taxon>
        <taxon>Pseudomonadati</taxon>
        <taxon>Bacteroidota</taxon>
        <taxon>Cytophagia</taxon>
        <taxon>Cytophagales</taxon>
        <taxon>Cyclobacteriaceae</taxon>
    </lineage>
</organism>